<dbReference type="InterPro" id="IPR011041">
    <property type="entry name" value="Quinoprot_gluc/sorb_DH_b-prop"/>
</dbReference>
<keyword evidence="5" id="KW-1185">Reference proteome</keyword>
<sequence length="1103" mass="118455">MRTNRYPAFLWLLLTALLSPLAAGAQADISYENAFPNLTFDLPVEIQHAGDGTDRLFVLEQPGRIKVFPNDPAATSAETFLDLTGIVSFSSGQEIGLLGLAFHPDFASNRYFYVYHTRQSSVSGINVELVLARYRVSATNPNRADPASRLEIFSFDKNQRESNHNGGKIAFGPDGYLYASLGDGGGGGDPQGNAQNLNTIFGSILRIDVDLDGSNPVETNPDAPNGRYEIPSDNPRVGRSGLDELYAWGIRNTWKFSFDDATGRLWGGDVGQGVLEEINLVRRGGNYGWNRFEGTRTYRSATSLVTTPEVKPVYQYNHDNGDRSITLGYVYRGRLTNPAIKDKLLFADYVTGRVWAMDYNASTGAGTAQLLFRTNGEPVSSFGLDEAGEIYFSEYDRSGSIFRVIDENDSTPTTTAVDGIGEWQALGSGISGVVDALATDGGTMYAAGDFAIAGGRTVNKVAVYTTGQGWRALSTGSNGRVSALTVGTDGRLYAGGSFTTIGGVSARNVAVWNGSSWQALGSGTNGAVLSLGTNGADIYAGGTFVTAGGRTVNNIAKWNGSWSALTDSGSGVAGTNNEVRSIAFDEAGTLYIGGNFGSAGNRTANRVATFDGSRWGTLGSGTSGFVQAIVVTNDNIYAGGNFAIAGGKTVNRVARWDRSGQSWQPLGQGVSGNVNSLYHDGTYLYVGGSFETATTRDNQSYIVNNVARWSDALQWQALGTGKSVGTNNLVNTLVPVEDGLYAGGNFTTAGAITAGRVVRWSQPDCRLIPYVNINRTGWIQATTVPIESGDEVWFGPQSVDFGTTSSPWSYTGPNNFTSTGRSLRLTDVGLDRGGDYTVTNTDPDGCTASLTYTIEIDDPTIPIVNGAVYEMEPQHDTRLRLDVRGGSTENSTLVDGFRRHGSANQQWKFISLGNKVYEIEPQNAPGKRLDVAGVSSATNTEIHIYDRHGRNNQRWQALPVGDGTYRFAPLNAPDNRLDIENVDGVPRALSRTLDRGNSQRWRLIPVGSAVASRLSPVATASTQPALSADFTVYPNPVTTQLTVESRQDYRLELYDAAGRRILMGRYTEGVSQVEMGGLPAGPYVVRLIRSDDHVATSVRIVKE</sequence>
<protein>
    <submittedName>
        <fullName evidence="4">Putative secreted protein (Por secretion system target)</fullName>
    </submittedName>
</protein>
<proteinExistence type="predicted"/>
<gene>
    <name evidence="4" type="ORF">CLV84_0293</name>
</gene>
<feature type="chain" id="PRO_5015639566" evidence="2">
    <location>
        <begin position="28"/>
        <end position="1103"/>
    </location>
</feature>
<dbReference type="AlphaFoldDB" id="A0A2S6I779"/>
<dbReference type="Gene3D" id="2.80.10.50">
    <property type="match status" value="1"/>
</dbReference>
<evidence type="ECO:0000256" key="2">
    <source>
        <dbReference type="SAM" id="SignalP"/>
    </source>
</evidence>
<dbReference type="InterPro" id="IPR011043">
    <property type="entry name" value="Gal_Oxase/kelch_b-propeller"/>
</dbReference>
<organism evidence="4 5">
    <name type="scientific">Neolewinella xylanilytica</name>
    <dbReference type="NCBI Taxonomy" id="1514080"/>
    <lineage>
        <taxon>Bacteria</taxon>
        <taxon>Pseudomonadati</taxon>
        <taxon>Bacteroidota</taxon>
        <taxon>Saprospiria</taxon>
        <taxon>Saprospirales</taxon>
        <taxon>Lewinellaceae</taxon>
        <taxon>Neolewinella</taxon>
    </lineage>
</organism>
<dbReference type="SMART" id="SM00458">
    <property type="entry name" value="RICIN"/>
    <property type="match status" value="1"/>
</dbReference>
<dbReference type="NCBIfam" id="TIGR04183">
    <property type="entry name" value="Por_Secre_tail"/>
    <property type="match status" value="1"/>
</dbReference>
<dbReference type="EMBL" id="PTJC01000005">
    <property type="protein sequence ID" value="PPK87353.1"/>
    <property type="molecule type" value="Genomic_DNA"/>
</dbReference>
<dbReference type="OrthoDB" id="9770043at2"/>
<dbReference type="InterPro" id="IPR013783">
    <property type="entry name" value="Ig-like_fold"/>
</dbReference>
<dbReference type="Gene3D" id="2.120.10.30">
    <property type="entry name" value="TolB, C-terminal domain"/>
    <property type="match status" value="1"/>
</dbReference>
<evidence type="ECO:0000256" key="1">
    <source>
        <dbReference type="SAM" id="MobiDB-lite"/>
    </source>
</evidence>
<feature type="region of interest" description="Disordered" evidence="1">
    <location>
        <begin position="212"/>
        <end position="235"/>
    </location>
</feature>
<evidence type="ECO:0000313" key="4">
    <source>
        <dbReference type="EMBL" id="PPK87353.1"/>
    </source>
</evidence>
<dbReference type="PROSITE" id="PS50231">
    <property type="entry name" value="RICIN_B_LECTIN"/>
    <property type="match status" value="1"/>
</dbReference>
<evidence type="ECO:0000259" key="3">
    <source>
        <dbReference type="SMART" id="SM00458"/>
    </source>
</evidence>
<feature type="signal peptide" evidence="2">
    <location>
        <begin position="1"/>
        <end position="27"/>
    </location>
</feature>
<keyword evidence="2" id="KW-0732">Signal</keyword>
<comment type="caution">
    <text evidence="4">The sequence shown here is derived from an EMBL/GenBank/DDBJ whole genome shotgun (WGS) entry which is preliminary data.</text>
</comment>
<dbReference type="PANTHER" id="PTHR19328:SF75">
    <property type="entry name" value="ALDOSE SUGAR DEHYDROGENASE YLII"/>
    <property type="match status" value="1"/>
</dbReference>
<dbReference type="CDD" id="cd00161">
    <property type="entry name" value="beta-trefoil_Ricin-like"/>
    <property type="match status" value="1"/>
</dbReference>
<dbReference type="SUPFAM" id="SSF63829">
    <property type="entry name" value="Calcium-dependent phosphotriesterase"/>
    <property type="match status" value="1"/>
</dbReference>
<dbReference type="InterPro" id="IPR012938">
    <property type="entry name" value="Glc/Sorbosone_DH"/>
</dbReference>
<dbReference type="SUPFAM" id="SSF50965">
    <property type="entry name" value="Galactose oxidase, central domain"/>
    <property type="match status" value="1"/>
</dbReference>
<feature type="domain" description="Ricin B lectin" evidence="3">
    <location>
        <begin position="865"/>
        <end position="1004"/>
    </location>
</feature>
<dbReference type="InterPro" id="IPR000772">
    <property type="entry name" value="Ricin_B_lectin"/>
</dbReference>
<dbReference type="InterPro" id="IPR011042">
    <property type="entry name" value="6-blade_b-propeller_TolB-like"/>
</dbReference>
<dbReference type="SUPFAM" id="SSF50952">
    <property type="entry name" value="Soluble quinoprotein glucose dehydrogenase"/>
    <property type="match status" value="1"/>
</dbReference>
<reference evidence="4 5" key="1">
    <citation type="submission" date="2018-02" db="EMBL/GenBank/DDBJ databases">
        <title>Genomic Encyclopedia of Archaeal and Bacterial Type Strains, Phase II (KMG-II): from individual species to whole genera.</title>
        <authorList>
            <person name="Goeker M."/>
        </authorList>
    </citation>
    <scope>NUCLEOTIDE SEQUENCE [LARGE SCALE GENOMIC DNA]</scope>
    <source>
        <strain evidence="4 5">DSM 29526</strain>
    </source>
</reference>
<dbReference type="InterPro" id="IPR035992">
    <property type="entry name" value="Ricin_B-like_lectins"/>
</dbReference>
<dbReference type="Proteomes" id="UP000237662">
    <property type="component" value="Unassembled WGS sequence"/>
</dbReference>
<evidence type="ECO:0000313" key="5">
    <source>
        <dbReference type="Proteomes" id="UP000237662"/>
    </source>
</evidence>
<dbReference type="Pfam" id="PF07995">
    <property type="entry name" value="GSDH"/>
    <property type="match status" value="1"/>
</dbReference>
<dbReference type="Gene3D" id="2.60.40.10">
    <property type="entry name" value="Immunoglobulins"/>
    <property type="match status" value="1"/>
</dbReference>
<dbReference type="Pfam" id="PF14200">
    <property type="entry name" value="RicinB_lectin_2"/>
    <property type="match status" value="1"/>
</dbReference>
<name>A0A2S6I779_9BACT</name>
<accession>A0A2S6I779</accession>
<dbReference type="PANTHER" id="PTHR19328">
    <property type="entry name" value="HEDGEHOG-INTERACTING PROTEIN"/>
    <property type="match status" value="1"/>
</dbReference>
<dbReference type="RefSeq" id="WP_104417966.1">
    <property type="nucleotide sequence ID" value="NZ_PTJC01000005.1"/>
</dbReference>
<dbReference type="SUPFAM" id="SSF50370">
    <property type="entry name" value="Ricin B-like lectins"/>
    <property type="match status" value="1"/>
</dbReference>
<dbReference type="InterPro" id="IPR026444">
    <property type="entry name" value="Secre_tail"/>
</dbReference>